<dbReference type="Proteomes" id="UP000027138">
    <property type="component" value="Unassembled WGS sequence"/>
</dbReference>
<evidence type="ECO:0000313" key="2">
    <source>
        <dbReference type="EMBL" id="KDP42781.1"/>
    </source>
</evidence>
<proteinExistence type="predicted"/>
<feature type="compositionally biased region" description="Basic residues" evidence="1">
    <location>
        <begin position="1"/>
        <end position="10"/>
    </location>
</feature>
<dbReference type="EMBL" id="KK914287">
    <property type="protein sequence ID" value="KDP42781.1"/>
    <property type="molecule type" value="Genomic_DNA"/>
</dbReference>
<accession>A0A067L2V3</accession>
<feature type="compositionally biased region" description="Polar residues" evidence="1">
    <location>
        <begin position="11"/>
        <end position="35"/>
    </location>
</feature>
<organism evidence="2 3">
    <name type="scientific">Jatropha curcas</name>
    <name type="common">Barbados nut</name>
    <dbReference type="NCBI Taxonomy" id="180498"/>
    <lineage>
        <taxon>Eukaryota</taxon>
        <taxon>Viridiplantae</taxon>
        <taxon>Streptophyta</taxon>
        <taxon>Embryophyta</taxon>
        <taxon>Tracheophyta</taxon>
        <taxon>Spermatophyta</taxon>
        <taxon>Magnoliopsida</taxon>
        <taxon>eudicotyledons</taxon>
        <taxon>Gunneridae</taxon>
        <taxon>Pentapetalae</taxon>
        <taxon>rosids</taxon>
        <taxon>fabids</taxon>
        <taxon>Malpighiales</taxon>
        <taxon>Euphorbiaceae</taxon>
        <taxon>Crotonoideae</taxon>
        <taxon>Jatropheae</taxon>
        <taxon>Jatropha</taxon>
    </lineage>
</organism>
<dbReference type="AlphaFoldDB" id="A0A067L2V3"/>
<protein>
    <submittedName>
        <fullName evidence="2">Uncharacterized protein</fullName>
    </submittedName>
</protein>
<keyword evidence="3" id="KW-1185">Reference proteome</keyword>
<gene>
    <name evidence="2" type="ORF">JCGZ_00480</name>
</gene>
<evidence type="ECO:0000256" key="1">
    <source>
        <dbReference type="SAM" id="MobiDB-lite"/>
    </source>
</evidence>
<evidence type="ECO:0000313" key="3">
    <source>
        <dbReference type="Proteomes" id="UP000027138"/>
    </source>
</evidence>
<feature type="region of interest" description="Disordered" evidence="1">
    <location>
        <begin position="1"/>
        <end position="52"/>
    </location>
</feature>
<sequence length="52" mass="5657">MIAQVHRHLQSKSSQPPESSDHSNLNPNAPTSSSRVDPMTDEDENDVQGLDG</sequence>
<reference evidence="2 3" key="1">
    <citation type="journal article" date="2014" name="PLoS ONE">
        <title>Global Analysis of Gene Expression Profiles in Physic Nut (Jatropha curcas L.) Seedlings Exposed to Salt Stress.</title>
        <authorList>
            <person name="Zhang L."/>
            <person name="Zhang C."/>
            <person name="Wu P."/>
            <person name="Chen Y."/>
            <person name="Li M."/>
            <person name="Jiang H."/>
            <person name="Wu G."/>
        </authorList>
    </citation>
    <scope>NUCLEOTIDE SEQUENCE [LARGE SCALE GENOMIC DNA]</scope>
    <source>
        <strain evidence="3">cv. GZQX0401</strain>
        <tissue evidence="2">Young leaves</tissue>
    </source>
</reference>
<name>A0A067L2V3_JATCU</name>